<reference evidence="1" key="1">
    <citation type="journal article" date="2014" name="Nat. Commun.">
        <title>The tobacco genome sequence and its comparison with those of tomato and potato.</title>
        <authorList>
            <person name="Sierro N."/>
            <person name="Battey J.N."/>
            <person name="Ouadi S."/>
            <person name="Bakaher N."/>
            <person name="Bovet L."/>
            <person name="Willig A."/>
            <person name="Goepfert S."/>
            <person name="Peitsch M.C."/>
            <person name="Ivanov N.V."/>
        </authorList>
    </citation>
    <scope>NUCLEOTIDE SEQUENCE [LARGE SCALE GENOMIC DNA]</scope>
</reference>
<evidence type="ECO:0000313" key="2">
    <source>
        <dbReference type="RefSeq" id="XP_075097997.1"/>
    </source>
</evidence>
<gene>
    <name evidence="2" type="primary">LOC142175312</name>
</gene>
<accession>A0AC58TL88</accession>
<protein>
    <submittedName>
        <fullName evidence="2">Uncharacterized protein LOC142175312</fullName>
    </submittedName>
</protein>
<proteinExistence type="predicted"/>
<dbReference type="RefSeq" id="XP_075097997.1">
    <property type="nucleotide sequence ID" value="XM_075241896.1"/>
</dbReference>
<reference evidence="2" key="2">
    <citation type="submission" date="2025-08" db="UniProtKB">
        <authorList>
            <consortium name="RefSeq"/>
        </authorList>
    </citation>
    <scope>IDENTIFICATION</scope>
    <source>
        <tissue evidence="2">Leaf</tissue>
    </source>
</reference>
<keyword evidence="1" id="KW-1185">Reference proteome</keyword>
<evidence type="ECO:0000313" key="1">
    <source>
        <dbReference type="Proteomes" id="UP000790787"/>
    </source>
</evidence>
<organism evidence="1 2">
    <name type="scientific">Nicotiana tabacum</name>
    <name type="common">Common tobacco</name>
    <dbReference type="NCBI Taxonomy" id="4097"/>
    <lineage>
        <taxon>Eukaryota</taxon>
        <taxon>Viridiplantae</taxon>
        <taxon>Streptophyta</taxon>
        <taxon>Embryophyta</taxon>
        <taxon>Tracheophyta</taxon>
        <taxon>Spermatophyta</taxon>
        <taxon>Magnoliopsida</taxon>
        <taxon>eudicotyledons</taxon>
        <taxon>Gunneridae</taxon>
        <taxon>Pentapetalae</taxon>
        <taxon>asterids</taxon>
        <taxon>lamiids</taxon>
        <taxon>Solanales</taxon>
        <taxon>Solanaceae</taxon>
        <taxon>Nicotianoideae</taxon>
        <taxon>Nicotianeae</taxon>
        <taxon>Nicotiana</taxon>
    </lineage>
</organism>
<dbReference type="Proteomes" id="UP000790787">
    <property type="component" value="Chromosome 21"/>
</dbReference>
<name>A0AC58TL88_TOBAC</name>
<sequence>MNAMIWNIRSVNTKRAFERLITMHRQHNFQFIGLMEPMQQSRKLDRYRRRIGFAQAIVNTSNKIWVLFYVKYDVTILMDMVQPLTVKLVDTEDNKEFILTLVYAKYDAVEQIELWDSMYALVVDMTIPWLVGGDFNVIWDEEEKFGGLPVHINEVDEFRHCVNTCNLFDLGFKGRIFTWWNVCAEEDCIFKRLDRCLANMELQQIWPGMEIIHLSKIGLDLSPMLLNFNPNTVPVKKAFRFLNLWTKHDTFLDVVKENWITDFHANPFILFKYKLKKLEKDLSIWSKATYGDIFQQLSSLEEVVKVHETQFEMSPTIQNGETSKSSGRIVQFWKQK</sequence>